<gene>
    <name evidence="2" type="ORF">FD14_GL001565</name>
</gene>
<proteinExistence type="predicted"/>
<feature type="transmembrane region" description="Helical" evidence="1">
    <location>
        <begin position="20"/>
        <end position="37"/>
    </location>
</feature>
<comment type="caution">
    <text evidence="2">The sequence shown here is derived from an EMBL/GenBank/DDBJ whole genome shotgun (WGS) entry which is preliminary data.</text>
</comment>
<keyword evidence="3" id="KW-1185">Reference proteome</keyword>
<evidence type="ECO:0000256" key="1">
    <source>
        <dbReference type="SAM" id="Phobius"/>
    </source>
</evidence>
<dbReference type="Proteomes" id="UP000051442">
    <property type="component" value="Unassembled WGS sequence"/>
</dbReference>
<organism evidence="2 3">
    <name type="scientific">Secundilactobacillus similis DSM 23365 = JCM 2765</name>
    <dbReference type="NCBI Taxonomy" id="1423804"/>
    <lineage>
        <taxon>Bacteria</taxon>
        <taxon>Bacillati</taxon>
        <taxon>Bacillota</taxon>
        <taxon>Bacilli</taxon>
        <taxon>Lactobacillales</taxon>
        <taxon>Lactobacillaceae</taxon>
        <taxon>Secundilactobacillus</taxon>
    </lineage>
</organism>
<keyword evidence="1" id="KW-0812">Transmembrane</keyword>
<keyword evidence="1" id="KW-1133">Transmembrane helix</keyword>
<evidence type="ECO:0000313" key="2">
    <source>
        <dbReference type="EMBL" id="KRN19935.1"/>
    </source>
</evidence>
<dbReference type="EMBL" id="AYZM01000134">
    <property type="protein sequence ID" value="KRN19935.1"/>
    <property type="molecule type" value="Genomic_DNA"/>
</dbReference>
<accession>A0A0R2EU94</accession>
<protein>
    <submittedName>
        <fullName evidence="2">Uncharacterized protein</fullName>
    </submittedName>
</protein>
<dbReference type="STRING" id="1423804.FD14_GL001565"/>
<dbReference type="AlphaFoldDB" id="A0A0R2EU94"/>
<dbReference type="PATRIC" id="fig|1423804.4.peg.1691"/>
<reference evidence="2 3" key="1">
    <citation type="journal article" date="2015" name="Genome Announc.">
        <title>Expanding the biotechnology potential of lactobacilli through comparative genomics of 213 strains and associated genera.</title>
        <authorList>
            <person name="Sun Z."/>
            <person name="Harris H.M."/>
            <person name="McCann A."/>
            <person name="Guo C."/>
            <person name="Argimon S."/>
            <person name="Zhang W."/>
            <person name="Yang X."/>
            <person name="Jeffery I.B."/>
            <person name="Cooney J.C."/>
            <person name="Kagawa T.F."/>
            <person name="Liu W."/>
            <person name="Song Y."/>
            <person name="Salvetti E."/>
            <person name="Wrobel A."/>
            <person name="Rasinkangas P."/>
            <person name="Parkhill J."/>
            <person name="Rea M.C."/>
            <person name="O'Sullivan O."/>
            <person name="Ritari J."/>
            <person name="Douillard F.P."/>
            <person name="Paul Ross R."/>
            <person name="Yang R."/>
            <person name="Briner A.E."/>
            <person name="Felis G.E."/>
            <person name="de Vos W.M."/>
            <person name="Barrangou R."/>
            <person name="Klaenhammer T.R."/>
            <person name="Caufield P.W."/>
            <person name="Cui Y."/>
            <person name="Zhang H."/>
            <person name="O'Toole P.W."/>
        </authorList>
    </citation>
    <scope>NUCLEOTIDE SEQUENCE [LARGE SCALE GENOMIC DNA]</scope>
    <source>
        <strain evidence="2 3">DSM 23365</strain>
    </source>
</reference>
<evidence type="ECO:0000313" key="3">
    <source>
        <dbReference type="Proteomes" id="UP000051442"/>
    </source>
</evidence>
<keyword evidence="1" id="KW-0472">Membrane</keyword>
<sequence>MVKYHLTLPLEGATTLKAQQLGLVIAGAAVIIGLGILQPKTAAAYQWHDTANQPTTEKNAAYYGSRNGQHQVTLKQGDSVKQMTAGTR</sequence>
<name>A0A0R2EU94_9LACO</name>